<dbReference type="AlphaFoldDB" id="A0AAQ3U3V6"/>
<feature type="region of interest" description="Disordered" evidence="1">
    <location>
        <begin position="96"/>
        <end position="116"/>
    </location>
</feature>
<dbReference type="Proteomes" id="UP001341281">
    <property type="component" value="Chromosome 07"/>
</dbReference>
<sequence length="116" mass="12990">MDHPGQAFDCMDDQGTCTRNQGKQGHDCYSMPCYRCNTVDKRPLRQSCAPMMQRQLATLSATMDARHCRGIPKRCASHLLKSSPRGVLNLQKIKPSWQKNLQTSPDTPCPLKRGSA</sequence>
<accession>A0AAQ3U3V6</accession>
<keyword evidence="3" id="KW-1185">Reference proteome</keyword>
<proteinExistence type="predicted"/>
<gene>
    <name evidence="2" type="ORF">U9M48_031375</name>
</gene>
<evidence type="ECO:0000256" key="1">
    <source>
        <dbReference type="SAM" id="MobiDB-lite"/>
    </source>
</evidence>
<name>A0AAQ3U3V6_PASNO</name>
<protein>
    <submittedName>
        <fullName evidence="2">Uncharacterized protein</fullName>
    </submittedName>
</protein>
<evidence type="ECO:0000313" key="2">
    <source>
        <dbReference type="EMBL" id="WVZ84334.1"/>
    </source>
</evidence>
<reference evidence="2 3" key="1">
    <citation type="submission" date="2024-02" db="EMBL/GenBank/DDBJ databases">
        <title>High-quality chromosome-scale genome assembly of Pensacola bahiagrass (Paspalum notatum Flugge var. saurae).</title>
        <authorList>
            <person name="Vega J.M."/>
            <person name="Podio M."/>
            <person name="Orjuela J."/>
            <person name="Siena L.A."/>
            <person name="Pessino S.C."/>
            <person name="Combes M.C."/>
            <person name="Mariac C."/>
            <person name="Albertini E."/>
            <person name="Pupilli F."/>
            <person name="Ortiz J.P.A."/>
            <person name="Leblanc O."/>
        </authorList>
    </citation>
    <scope>NUCLEOTIDE SEQUENCE [LARGE SCALE GENOMIC DNA]</scope>
    <source>
        <strain evidence="2">R1</strain>
        <tissue evidence="2">Leaf</tissue>
    </source>
</reference>
<dbReference type="EMBL" id="CP144751">
    <property type="protein sequence ID" value="WVZ84334.1"/>
    <property type="molecule type" value="Genomic_DNA"/>
</dbReference>
<evidence type="ECO:0000313" key="3">
    <source>
        <dbReference type="Proteomes" id="UP001341281"/>
    </source>
</evidence>
<feature type="compositionally biased region" description="Polar residues" evidence="1">
    <location>
        <begin position="97"/>
        <end position="106"/>
    </location>
</feature>
<organism evidence="2 3">
    <name type="scientific">Paspalum notatum var. saurae</name>
    <dbReference type="NCBI Taxonomy" id="547442"/>
    <lineage>
        <taxon>Eukaryota</taxon>
        <taxon>Viridiplantae</taxon>
        <taxon>Streptophyta</taxon>
        <taxon>Embryophyta</taxon>
        <taxon>Tracheophyta</taxon>
        <taxon>Spermatophyta</taxon>
        <taxon>Magnoliopsida</taxon>
        <taxon>Liliopsida</taxon>
        <taxon>Poales</taxon>
        <taxon>Poaceae</taxon>
        <taxon>PACMAD clade</taxon>
        <taxon>Panicoideae</taxon>
        <taxon>Andropogonodae</taxon>
        <taxon>Paspaleae</taxon>
        <taxon>Paspalinae</taxon>
        <taxon>Paspalum</taxon>
    </lineage>
</organism>